<dbReference type="InterPro" id="IPR036849">
    <property type="entry name" value="Enolase-like_C_sf"/>
</dbReference>
<organism evidence="5">
    <name type="scientific">freshwater metagenome</name>
    <dbReference type="NCBI Taxonomy" id="449393"/>
    <lineage>
        <taxon>unclassified sequences</taxon>
        <taxon>metagenomes</taxon>
        <taxon>ecological metagenomes</taxon>
    </lineage>
</organism>
<dbReference type="SUPFAM" id="SSF54826">
    <property type="entry name" value="Enolase N-terminal domain-like"/>
    <property type="match status" value="1"/>
</dbReference>
<dbReference type="AlphaFoldDB" id="A0A6J6EY85"/>
<dbReference type="SUPFAM" id="SSF51604">
    <property type="entry name" value="Enolase C-terminal domain-like"/>
    <property type="match status" value="1"/>
</dbReference>
<dbReference type="InterPro" id="IPR013341">
    <property type="entry name" value="Mandelate_racemase_N_dom"/>
</dbReference>
<dbReference type="InterPro" id="IPR029017">
    <property type="entry name" value="Enolase-like_N"/>
</dbReference>
<proteinExistence type="predicted"/>
<feature type="domain" description="Mandelate racemase/muconate lactonizing enzyme C-terminal" evidence="4">
    <location>
        <begin position="147"/>
        <end position="240"/>
    </location>
</feature>
<dbReference type="Pfam" id="PF02746">
    <property type="entry name" value="MR_MLE_N"/>
    <property type="match status" value="1"/>
</dbReference>
<dbReference type="EC" id="4.2.1.113" evidence="3"/>
<dbReference type="Gene3D" id="3.30.390.10">
    <property type="entry name" value="Enolase-like, N-terminal domain"/>
    <property type="match status" value="1"/>
</dbReference>
<evidence type="ECO:0000256" key="3">
    <source>
        <dbReference type="ARBA" id="ARBA00029491"/>
    </source>
</evidence>
<protein>
    <recommendedName>
        <fullName evidence="3">o-succinylbenzoate synthase</fullName>
        <ecNumber evidence="3">4.2.1.113</ecNumber>
    </recommendedName>
</protein>
<dbReference type="InterPro" id="IPR010197">
    <property type="entry name" value="OSBS/NAAAR"/>
</dbReference>
<dbReference type="GO" id="GO:0016854">
    <property type="term" value="F:racemase and epimerase activity"/>
    <property type="evidence" value="ECO:0007669"/>
    <property type="project" value="UniProtKB-ARBA"/>
</dbReference>
<evidence type="ECO:0000313" key="5">
    <source>
        <dbReference type="EMBL" id="CAB4580259.1"/>
    </source>
</evidence>
<keyword evidence="2" id="KW-0479">Metal-binding</keyword>
<accession>A0A6J6EY85</accession>
<dbReference type="PANTHER" id="PTHR48073">
    <property type="entry name" value="O-SUCCINYLBENZOATE SYNTHASE-RELATED"/>
    <property type="match status" value="1"/>
</dbReference>
<dbReference type="NCBIfam" id="TIGR01928">
    <property type="entry name" value="menC_lowGC_arch"/>
    <property type="match status" value="1"/>
</dbReference>
<dbReference type="GO" id="GO:0043748">
    <property type="term" value="F:O-succinylbenzoate synthase activity"/>
    <property type="evidence" value="ECO:0007669"/>
    <property type="project" value="UniProtKB-EC"/>
</dbReference>
<dbReference type="SMART" id="SM00922">
    <property type="entry name" value="MR_MLE"/>
    <property type="match status" value="1"/>
</dbReference>
<comment type="cofactor">
    <cofactor evidence="1">
        <name>a divalent metal cation</name>
        <dbReference type="ChEBI" id="CHEBI:60240"/>
    </cofactor>
</comment>
<dbReference type="EMBL" id="CAEZTY010000013">
    <property type="protein sequence ID" value="CAB4580259.1"/>
    <property type="molecule type" value="Genomic_DNA"/>
</dbReference>
<dbReference type="Pfam" id="PF13378">
    <property type="entry name" value="MR_MLE_C"/>
    <property type="match status" value="1"/>
</dbReference>
<dbReference type="Gene3D" id="3.20.20.120">
    <property type="entry name" value="Enolase-like C-terminal domain"/>
    <property type="match status" value="1"/>
</dbReference>
<evidence type="ECO:0000256" key="1">
    <source>
        <dbReference type="ARBA" id="ARBA00001968"/>
    </source>
</evidence>
<dbReference type="SFLD" id="SFLDF00009">
    <property type="entry name" value="o-succinylbenzoate_synthase"/>
    <property type="match status" value="1"/>
</dbReference>
<evidence type="ECO:0000256" key="2">
    <source>
        <dbReference type="ARBA" id="ARBA00022723"/>
    </source>
</evidence>
<dbReference type="GO" id="GO:0046872">
    <property type="term" value="F:metal ion binding"/>
    <property type="evidence" value="ECO:0007669"/>
    <property type="project" value="UniProtKB-KW"/>
</dbReference>
<dbReference type="SFLD" id="SFLDG00180">
    <property type="entry name" value="muconate_cycloisomerase"/>
    <property type="match status" value="1"/>
</dbReference>
<evidence type="ECO:0000259" key="4">
    <source>
        <dbReference type="SMART" id="SM00922"/>
    </source>
</evidence>
<reference evidence="5" key="1">
    <citation type="submission" date="2020-05" db="EMBL/GenBank/DDBJ databases">
        <authorList>
            <person name="Chiriac C."/>
            <person name="Salcher M."/>
            <person name="Ghai R."/>
            <person name="Kavagutti S V."/>
        </authorList>
    </citation>
    <scope>NUCLEOTIDE SEQUENCE</scope>
</reference>
<dbReference type="InterPro" id="IPR029065">
    <property type="entry name" value="Enolase_C-like"/>
</dbReference>
<name>A0A6J6EY85_9ZZZZ</name>
<sequence>MHVEAVELRVIALPMVAPFVAAHGTVSSRTAVLVRILGNNNEGWGECAALPEPTYSEEFVDGAYLALQELLVPRLLAANGTVAASDLGALLADVIGHPMAKASIELALLDAQGRQSETSLAHMFAPHPTGPAAIVPAGIAIGLLATPEDLATEVSTRVTEGYGRIKIKIAPGRDSEFVRAARDAVGVHIELSVDANGAYTLDDAKTLAELDDFDLAYIEQPLAADDLLNHAELARRISTRICLDESLTSATVTREALDMGACSVVCVKAARYGSWIEAASVLDHCAGIGIDAWVGGMLDCGIGRAANIALAAHPGASLTGDIAATGRFFTEDVCAPFELSGPSGGGTITVPTGPGLGVSIDAAALSKLTLRSAIMRR</sequence>
<dbReference type="SFLD" id="SFLDS00001">
    <property type="entry name" value="Enolase"/>
    <property type="match status" value="1"/>
</dbReference>
<dbReference type="InterPro" id="IPR013342">
    <property type="entry name" value="Mandelate_racemase_C"/>
</dbReference>
<gene>
    <name evidence="5" type="ORF">UFOPK1762_00549</name>
</gene>
<dbReference type="GO" id="GO:0009234">
    <property type="term" value="P:menaquinone biosynthetic process"/>
    <property type="evidence" value="ECO:0007669"/>
    <property type="project" value="InterPro"/>
</dbReference>